<dbReference type="SMART" id="SM00220">
    <property type="entry name" value="S_TKc"/>
    <property type="match status" value="1"/>
</dbReference>
<dbReference type="GO" id="GO:0005524">
    <property type="term" value="F:ATP binding"/>
    <property type="evidence" value="ECO:0007669"/>
    <property type="project" value="UniProtKB-UniRule"/>
</dbReference>
<feature type="compositionally biased region" description="Low complexity" evidence="6">
    <location>
        <begin position="14"/>
        <end position="77"/>
    </location>
</feature>
<gene>
    <name evidence="9" type="ORF">HK100_005158</name>
</gene>
<name>A0AAD5SS15_9FUNG</name>
<keyword evidence="3" id="KW-0418">Kinase</keyword>
<keyword evidence="4 5" id="KW-0067">ATP-binding</keyword>
<feature type="compositionally biased region" description="Polar residues" evidence="6">
    <location>
        <begin position="475"/>
        <end position="487"/>
    </location>
</feature>
<keyword evidence="1" id="KW-0808">Transferase</keyword>
<dbReference type="SUPFAM" id="SSF54495">
    <property type="entry name" value="UBC-like"/>
    <property type="match status" value="1"/>
</dbReference>
<dbReference type="Gene3D" id="3.30.200.20">
    <property type="entry name" value="Phosphorylase Kinase, domain 1"/>
    <property type="match status" value="1"/>
</dbReference>
<dbReference type="PANTHER" id="PTHR11042:SF136">
    <property type="entry name" value="EIF-2-ALPHA KINASE GCN2"/>
    <property type="match status" value="1"/>
</dbReference>
<feature type="compositionally biased region" description="Low complexity" evidence="6">
    <location>
        <begin position="493"/>
        <end position="502"/>
    </location>
</feature>
<feature type="region of interest" description="Disordered" evidence="6">
    <location>
        <begin position="1"/>
        <end position="94"/>
    </location>
</feature>
<dbReference type="SUPFAM" id="SSF56112">
    <property type="entry name" value="Protein kinase-like (PK-like)"/>
    <property type="match status" value="2"/>
</dbReference>
<evidence type="ECO:0000256" key="1">
    <source>
        <dbReference type="ARBA" id="ARBA00022679"/>
    </source>
</evidence>
<dbReference type="InterPro" id="IPR017441">
    <property type="entry name" value="Protein_kinase_ATP_BS"/>
</dbReference>
<dbReference type="Proteomes" id="UP001211907">
    <property type="component" value="Unassembled WGS sequence"/>
</dbReference>
<organism evidence="9 10">
    <name type="scientific">Physocladia obscura</name>
    <dbReference type="NCBI Taxonomy" id="109957"/>
    <lineage>
        <taxon>Eukaryota</taxon>
        <taxon>Fungi</taxon>
        <taxon>Fungi incertae sedis</taxon>
        <taxon>Chytridiomycota</taxon>
        <taxon>Chytridiomycota incertae sedis</taxon>
        <taxon>Chytridiomycetes</taxon>
        <taxon>Chytridiales</taxon>
        <taxon>Chytriomycetaceae</taxon>
        <taxon>Physocladia</taxon>
    </lineage>
</organism>
<protein>
    <submittedName>
        <fullName evidence="9">Uncharacterized protein</fullName>
    </submittedName>
</protein>
<evidence type="ECO:0000256" key="3">
    <source>
        <dbReference type="ARBA" id="ARBA00022777"/>
    </source>
</evidence>
<dbReference type="AlphaFoldDB" id="A0AAD5SS15"/>
<dbReference type="InterPro" id="IPR000719">
    <property type="entry name" value="Prot_kinase_dom"/>
</dbReference>
<feature type="compositionally biased region" description="Polar residues" evidence="6">
    <location>
        <begin position="78"/>
        <end position="94"/>
    </location>
</feature>
<dbReference type="InterPro" id="IPR011009">
    <property type="entry name" value="Kinase-like_dom_sf"/>
</dbReference>
<dbReference type="EMBL" id="JADGJH010002443">
    <property type="protein sequence ID" value="KAJ3098182.1"/>
    <property type="molecule type" value="Genomic_DNA"/>
</dbReference>
<evidence type="ECO:0000256" key="5">
    <source>
        <dbReference type="PROSITE-ProRule" id="PRU10141"/>
    </source>
</evidence>
<evidence type="ECO:0000256" key="6">
    <source>
        <dbReference type="SAM" id="MobiDB-lite"/>
    </source>
</evidence>
<evidence type="ECO:0000256" key="2">
    <source>
        <dbReference type="ARBA" id="ARBA00022741"/>
    </source>
</evidence>
<dbReference type="InterPro" id="IPR016135">
    <property type="entry name" value="UBQ-conjugating_enzyme/RWD"/>
</dbReference>
<feature type="domain" description="Protein kinase" evidence="7">
    <location>
        <begin position="379"/>
        <end position="706"/>
    </location>
</feature>
<feature type="domain" description="Protein kinase" evidence="7">
    <location>
        <begin position="795"/>
        <end position="863"/>
    </location>
</feature>
<dbReference type="Pfam" id="PF00069">
    <property type="entry name" value="Pkinase"/>
    <property type="match status" value="2"/>
</dbReference>
<sequence length="863" mass="94202">MVSENSPQRRKQQQHANRAQQQTQEQQRQQQETQQQQMQYQQQQQPQPSQPQFQKPSLVLKPSQSPSPSPSKSQPQSARISQSVSKSSFPGEKSSLSTTEILSAASDASLIHSSYEFDEMADVGEEIEALEAIFGPEASRVDVLQPPTNAWHLKTRPQRRLVLIVASESIPVTSFSASSASTGTVLESLSCAVELAVEFGPKYPFQPPRKLTVSAVRGITAAQEIDLQLIAESRAKQLVGTVVVFEVAETLREALEGINAARALPSAFDNMLASRLHAESESNLQHEMTHMQEQDQDAIETLELQQAITNELRIKKEKAKILRNEKKTILLNLNSLPNASSSSSSSNHNNNNNGNLVSSAASYSSSASPTSDSINLSTVFRQYLLFNSMIAAVYHASPFPPSVLHTSTTSPRLSNNSGANIVPLMIHAITFRNPYYHTTEARKNIDAVVSLIHRQSKLAPHPSIQQVFDARFSFPSSTPNESQSSLEDQQKPTTPTLSTISSTSSSDILLEILVEASGGSSGGGGLMSNNLDALIKQAGNLSLHTASSYIKRVLKGLAHLHAYNFVHTDINCQNMLFFGTPDQIEIKLSGGEYSRKLLDMHATHPIASTLRTETAFPDGWRPPESMLRKPVYGRKGDVWCVARSFCHMVFGERIFREYSGPRDFIDGLVVARMGMPDVFVRFLERVFDDDTVERPGALEVLKDDFFGGSSGAAGGGGGSVGGVNGGDLSAALSIEVMRQRFLGGVNAVPPVASSMAAAVGVAGNGIPGLQTMHASTVPMFASGLDLTASRYHTDFEEVDFLGKGGFGSVVKARNRIDNRFYAVKKIKVDSQKGSGVKLLREVQTLSRLHHHHIVRYYQAWYVL</sequence>
<comment type="caution">
    <text evidence="9">The sequence shown here is derived from an EMBL/GenBank/DDBJ whole genome shotgun (WGS) entry which is preliminary data.</text>
</comment>
<dbReference type="PROSITE" id="PS50011">
    <property type="entry name" value="PROTEIN_KINASE_DOM"/>
    <property type="match status" value="2"/>
</dbReference>
<evidence type="ECO:0000313" key="10">
    <source>
        <dbReference type="Proteomes" id="UP001211907"/>
    </source>
</evidence>
<dbReference type="Gene3D" id="1.10.510.10">
    <property type="entry name" value="Transferase(Phosphotransferase) domain 1"/>
    <property type="match status" value="1"/>
</dbReference>
<evidence type="ECO:0000256" key="4">
    <source>
        <dbReference type="ARBA" id="ARBA00022840"/>
    </source>
</evidence>
<dbReference type="PANTHER" id="PTHR11042">
    <property type="entry name" value="EUKARYOTIC TRANSLATION INITIATION FACTOR 2-ALPHA KINASE EIF2-ALPHA KINASE -RELATED"/>
    <property type="match status" value="1"/>
</dbReference>
<keyword evidence="2 5" id="KW-0547">Nucleotide-binding</keyword>
<evidence type="ECO:0000259" key="8">
    <source>
        <dbReference type="PROSITE" id="PS50908"/>
    </source>
</evidence>
<evidence type="ECO:0000259" key="7">
    <source>
        <dbReference type="PROSITE" id="PS50011"/>
    </source>
</evidence>
<feature type="region of interest" description="Disordered" evidence="6">
    <location>
        <begin position="339"/>
        <end position="362"/>
    </location>
</feature>
<proteinExistence type="predicted"/>
<dbReference type="Gene3D" id="3.10.110.10">
    <property type="entry name" value="Ubiquitin Conjugating Enzyme"/>
    <property type="match status" value="1"/>
</dbReference>
<dbReference type="Pfam" id="PF05773">
    <property type="entry name" value="RWD"/>
    <property type="match status" value="1"/>
</dbReference>
<dbReference type="PROSITE" id="PS00107">
    <property type="entry name" value="PROTEIN_KINASE_ATP"/>
    <property type="match status" value="1"/>
</dbReference>
<dbReference type="InterPro" id="IPR006575">
    <property type="entry name" value="RWD_dom"/>
</dbReference>
<dbReference type="InterPro" id="IPR050339">
    <property type="entry name" value="CC_SR_Kinase"/>
</dbReference>
<dbReference type="GO" id="GO:0004694">
    <property type="term" value="F:eukaryotic translation initiation factor 2alpha kinase activity"/>
    <property type="evidence" value="ECO:0007669"/>
    <property type="project" value="TreeGrafter"/>
</dbReference>
<evidence type="ECO:0000313" key="9">
    <source>
        <dbReference type="EMBL" id="KAJ3098182.1"/>
    </source>
</evidence>
<reference evidence="9" key="1">
    <citation type="submission" date="2020-05" db="EMBL/GenBank/DDBJ databases">
        <title>Phylogenomic resolution of chytrid fungi.</title>
        <authorList>
            <person name="Stajich J.E."/>
            <person name="Amses K."/>
            <person name="Simmons R."/>
            <person name="Seto K."/>
            <person name="Myers J."/>
            <person name="Bonds A."/>
            <person name="Quandt C.A."/>
            <person name="Barry K."/>
            <person name="Liu P."/>
            <person name="Grigoriev I."/>
            <person name="Longcore J.E."/>
            <person name="James T.Y."/>
        </authorList>
    </citation>
    <scope>NUCLEOTIDE SEQUENCE</scope>
    <source>
        <strain evidence="9">JEL0513</strain>
    </source>
</reference>
<dbReference type="SMART" id="SM00591">
    <property type="entry name" value="RWD"/>
    <property type="match status" value="1"/>
</dbReference>
<accession>A0AAD5SS15</accession>
<dbReference type="GO" id="GO:0005737">
    <property type="term" value="C:cytoplasm"/>
    <property type="evidence" value="ECO:0007669"/>
    <property type="project" value="TreeGrafter"/>
</dbReference>
<dbReference type="GO" id="GO:0005634">
    <property type="term" value="C:nucleus"/>
    <property type="evidence" value="ECO:0007669"/>
    <property type="project" value="TreeGrafter"/>
</dbReference>
<feature type="binding site" evidence="5">
    <location>
        <position position="825"/>
    </location>
    <ligand>
        <name>ATP</name>
        <dbReference type="ChEBI" id="CHEBI:30616"/>
    </ligand>
</feature>
<feature type="domain" description="RWD" evidence="8">
    <location>
        <begin position="125"/>
        <end position="258"/>
    </location>
</feature>
<dbReference type="PROSITE" id="PS50908">
    <property type="entry name" value="RWD"/>
    <property type="match status" value="1"/>
</dbReference>
<keyword evidence="10" id="KW-1185">Reference proteome</keyword>
<feature type="region of interest" description="Disordered" evidence="6">
    <location>
        <begin position="475"/>
        <end position="502"/>
    </location>
</feature>